<dbReference type="Pfam" id="PF13041">
    <property type="entry name" value="PPR_2"/>
    <property type="match status" value="2"/>
</dbReference>
<dbReference type="FunFam" id="1.25.40.10:FF:000294">
    <property type="entry name" value="Pentatricopeptide repeat-containing protein At1g09900"/>
    <property type="match status" value="1"/>
</dbReference>
<proteinExistence type="inferred from homology"/>
<reference evidence="5" key="2">
    <citation type="submission" date="2019-10" db="EMBL/GenBank/DDBJ databases">
        <title>A de novo genome assembly of a pear dwarfing rootstock.</title>
        <authorList>
            <person name="Wang F."/>
            <person name="Wang J."/>
            <person name="Li S."/>
            <person name="Zhang Y."/>
            <person name="Fang M."/>
            <person name="Ma L."/>
            <person name="Zhao Y."/>
            <person name="Jiang S."/>
        </authorList>
    </citation>
    <scope>NUCLEOTIDE SEQUENCE [LARGE SCALE GENOMIC DNA]</scope>
</reference>
<feature type="repeat" description="PPR" evidence="3">
    <location>
        <begin position="177"/>
        <end position="211"/>
    </location>
</feature>
<dbReference type="NCBIfam" id="TIGR00756">
    <property type="entry name" value="PPR"/>
    <property type="match status" value="5"/>
</dbReference>
<comment type="similarity">
    <text evidence="1">Belongs to the PPR family. P subfamily.</text>
</comment>
<keyword evidence="2" id="KW-0677">Repeat</keyword>
<reference evidence="4 5" key="1">
    <citation type="submission" date="2019-09" db="EMBL/GenBank/DDBJ databases">
        <authorList>
            <person name="Ou C."/>
        </authorList>
    </citation>
    <scope>NUCLEOTIDE SEQUENCE [LARGE SCALE GENOMIC DNA]</scope>
    <source>
        <strain evidence="4">S2</strain>
        <tissue evidence="4">Leaf</tissue>
    </source>
</reference>
<reference evidence="4 5" key="3">
    <citation type="submission" date="2019-11" db="EMBL/GenBank/DDBJ databases">
        <title>A de novo genome assembly of a pear dwarfing rootstock.</title>
        <authorList>
            <person name="Wang F."/>
            <person name="Wang J."/>
            <person name="Li S."/>
            <person name="Zhang Y."/>
            <person name="Fang M."/>
            <person name="Ma L."/>
            <person name="Zhao Y."/>
            <person name="Jiang S."/>
        </authorList>
    </citation>
    <scope>NUCLEOTIDE SEQUENCE [LARGE SCALE GENOMIC DNA]</scope>
    <source>
        <strain evidence="4">S2</strain>
        <tissue evidence="4">Leaf</tissue>
    </source>
</reference>
<dbReference type="PANTHER" id="PTHR45613:SF207">
    <property type="entry name" value="OS08G0300700 PROTEIN"/>
    <property type="match status" value="1"/>
</dbReference>
<dbReference type="Proteomes" id="UP000327157">
    <property type="component" value="Chromosome 4"/>
</dbReference>
<comment type="caution">
    <text evidence="4">The sequence shown here is derived from an EMBL/GenBank/DDBJ whole genome shotgun (WGS) entry which is preliminary data.</text>
</comment>
<gene>
    <name evidence="4" type="ORF">D8674_025483</name>
</gene>
<keyword evidence="5" id="KW-1185">Reference proteome</keyword>
<feature type="repeat" description="PPR" evidence="3">
    <location>
        <begin position="334"/>
        <end position="368"/>
    </location>
</feature>
<dbReference type="PROSITE" id="PS51375">
    <property type="entry name" value="PPR"/>
    <property type="match status" value="5"/>
</dbReference>
<protein>
    <submittedName>
        <fullName evidence="4">Pentatricopeptide repeat-containing protein</fullName>
    </submittedName>
</protein>
<dbReference type="AlphaFoldDB" id="A0A5N5HAU4"/>
<evidence type="ECO:0000256" key="3">
    <source>
        <dbReference type="PROSITE-ProRule" id="PRU00708"/>
    </source>
</evidence>
<evidence type="ECO:0000313" key="4">
    <source>
        <dbReference type="EMBL" id="KAB2623301.1"/>
    </source>
</evidence>
<dbReference type="PANTHER" id="PTHR45613">
    <property type="entry name" value="PENTATRICOPEPTIDE REPEAT-CONTAINING PROTEIN"/>
    <property type="match status" value="1"/>
</dbReference>
<feature type="repeat" description="PPR" evidence="3">
    <location>
        <begin position="299"/>
        <end position="333"/>
    </location>
</feature>
<accession>A0A5N5HAU4</accession>
<evidence type="ECO:0000256" key="1">
    <source>
        <dbReference type="ARBA" id="ARBA00007626"/>
    </source>
</evidence>
<dbReference type="InterPro" id="IPR011990">
    <property type="entry name" value="TPR-like_helical_dom_sf"/>
</dbReference>
<feature type="repeat" description="PPR" evidence="3">
    <location>
        <begin position="264"/>
        <end position="298"/>
    </location>
</feature>
<dbReference type="Pfam" id="PF12854">
    <property type="entry name" value="PPR_1"/>
    <property type="match status" value="3"/>
</dbReference>
<feature type="repeat" description="PPR" evidence="3">
    <location>
        <begin position="213"/>
        <end position="243"/>
    </location>
</feature>
<dbReference type="EMBL" id="SMOL01000231">
    <property type="protein sequence ID" value="KAB2623301.1"/>
    <property type="molecule type" value="Genomic_DNA"/>
</dbReference>
<dbReference type="Gene3D" id="1.25.40.10">
    <property type="entry name" value="Tetratricopeptide repeat domain"/>
    <property type="match status" value="3"/>
</dbReference>
<organism evidence="4 5">
    <name type="scientific">Pyrus ussuriensis x Pyrus communis</name>
    <dbReference type="NCBI Taxonomy" id="2448454"/>
    <lineage>
        <taxon>Eukaryota</taxon>
        <taxon>Viridiplantae</taxon>
        <taxon>Streptophyta</taxon>
        <taxon>Embryophyta</taxon>
        <taxon>Tracheophyta</taxon>
        <taxon>Spermatophyta</taxon>
        <taxon>Magnoliopsida</taxon>
        <taxon>eudicotyledons</taxon>
        <taxon>Gunneridae</taxon>
        <taxon>Pentapetalae</taxon>
        <taxon>rosids</taxon>
        <taxon>fabids</taxon>
        <taxon>Rosales</taxon>
        <taxon>Rosaceae</taxon>
        <taxon>Amygdaloideae</taxon>
        <taxon>Maleae</taxon>
        <taxon>Pyrus</taxon>
    </lineage>
</organism>
<dbReference type="OrthoDB" id="1935909at2759"/>
<evidence type="ECO:0000313" key="5">
    <source>
        <dbReference type="Proteomes" id="UP000327157"/>
    </source>
</evidence>
<evidence type="ECO:0000256" key="2">
    <source>
        <dbReference type="ARBA" id="ARBA00022737"/>
    </source>
</evidence>
<dbReference type="InterPro" id="IPR002885">
    <property type="entry name" value="PPR_rpt"/>
</dbReference>
<name>A0A5N5HAU4_9ROSA</name>
<sequence>MKRITTRPPSRGNLPSFIFTILQNPSRGFHSDAVNSNPTCTHTIEQTHLVSESVIQTRCKSGKIGKDEALGYLNSMIQTKPLPSVWTFNYLLGALSKMKQYSAVVSMCKQLMGCAHFRPDVCTMTIFLNCLCRLNRVDLGFPVLAITLKYGLEPNAHSINTLLHGLCKYKEKGYTCDAITYATMINGLCKVGKISKAVEILKKMWEDGRFKPNQVCYNPIIDGLCKESRMDDALTLFRDMISKKRIQEALTLLETMTTKGIKPDVVTFNSLISASCKSGNWEEGVRLFKTMIDHGVLPDIVTYNSVLDALCKEGKTTEALNLVNEMFRRGEKPDVVTYNSLIKGLCRTSQWKEATRLFDEMVCHGILPDFITLKILSGALCNEVMTDEVRKEFKARIDGAL</sequence>